<evidence type="ECO:0000256" key="3">
    <source>
        <dbReference type="ARBA" id="ARBA00022475"/>
    </source>
</evidence>
<feature type="transmembrane region" description="Helical" evidence="7">
    <location>
        <begin position="270"/>
        <end position="290"/>
    </location>
</feature>
<dbReference type="EMBL" id="BQKC01000001">
    <property type="protein sequence ID" value="GJM55756.1"/>
    <property type="molecule type" value="Genomic_DNA"/>
</dbReference>
<comment type="caution">
    <text evidence="8">The sequence shown here is derived from an EMBL/GenBank/DDBJ whole genome shotgun (WGS) entry which is preliminary data.</text>
</comment>
<dbReference type="SUPFAM" id="SSF103473">
    <property type="entry name" value="MFS general substrate transporter"/>
    <property type="match status" value="1"/>
</dbReference>
<feature type="transmembrane region" description="Helical" evidence="7">
    <location>
        <begin position="226"/>
        <end position="250"/>
    </location>
</feature>
<feature type="transmembrane region" description="Helical" evidence="7">
    <location>
        <begin position="20"/>
        <end position="44"/>
    </location>
</feature>
<proteinExistence type="predicted"/>
<evidence type="ECO:0000256" key="4">
    <source>
        <dbReference type="ARBA" id="ARBA00022692"/>
    </source>
</evidence>
<dbReference type="AlphaFoldDB" id="A0AAV5B506"/>
<evidence type="ECO:0000256" key="1">
    <source>
        <dbReference type="ARBA" id="ARBA00004651"/>
    </source>
</evidence>
<dbReference type="PANTHER" id="PTHR23513:SF9">
    <property type="entry name" value="ENTEROBACTIN EXPORTER ENTS"/>
    <property type="match status" value="1"/>
</dbReference>
<accession>A0AAV5B506</accession>
<feature type="transmembrane region" description="Helical" evidence="7">
    <location>
        <begin position="50"/>
        <end position="71"/>
    </location>
</feature>
<keyword evidence="9" id="KW-1185">Reference proteome</keyword>
<dbReference type="PANTHER" id="PTHR23513">
    <property type="entry name" value="INTEGRAL MEMBRANE EFFLUX PROTEIN-RELATED"/>
    <property type="match status" value="1"/>
</dbReference>
<organism evidence="8 9">
    <name type="scientific">Granulimonas faecalis</name>
    <dbReference type="NCBI Taxonomy" id="2894155"/>
    <lineage>
        <taxon>Bacteria</taxon>
        <taxon>Bacillati</taxon>
        <taxon>Actinomycetota</taxon>
        <taxon>Coriobacteriia</taxon>
        <taxon>Coriobacteriales</taxon>
        <taxon>Kribbibacteriaceae</taxon>
        <taxon>Granulimonas</taxon>
    </lineage>
</organism>
<feature type="transmembrane region" description="Helical" evidence="7">
    <location>
        <begin position="389"/>
        <end position="407"/>
    </location>
</feature>
<evidence type="ECO:0000313" key="9">
    <source>
        <dbReference type="Proteomes" id="UP001055025"/>
    </source>
</evidence>
<evidence type="ECO:0000313" key="8">
    <source>
        <dbReference type="EMBL" id="GJM55756.1"/>
    </source>
</evidence>
<keyword evidence="2" id="KW-0813">Transport</keyword>
<dbReference type="Proteomes" id="UP001055025">
    <property type="component" value="Unassembled WGS sequence"/>
</dbReference>
<evidence type="ECO:0000256" key="2">
    <source>
        <dbReference type="ARBA" id="ARBA00022448"/>
    </source>
</evidence>
<feature type="transmembrane region" description="Helical" evidence="7">
    <location>
        <begin position="174"/>
        <end position="191"/>
    </location>
</feature>
<keyword evidence="5 7" id="KW-1133">Transmembrane helix</keyword>
<keyword evidence="6 7" id="KW-0472">Membrane</keyword>
<dbReference type="CDD" id="cd06173">
    <property type="entry name" value="MFS_MefA_like"/>
    <property type="match status" value="1"/>
</dbReference>
<comment type="subcellular location">
    <subcellularLocation>
        <location evidence="1">Cell membrane</location>
        <topology evidence="1">Multi-pass membrane protein</topology>
    </subcellularLocation>
</comment>
<reference evidence="8" key="1">
    <citation type="journal article" date="2022" name="Int. J. Syst. Evol. Microbiol.">
        <title>Granulimonas faecalis gen. nov., sp. nov., and Leptogranulimonas caecicola gen. nov., sp. nov., novel lactate-producing Atopobiaceae bacteria isolated from mouse intestines, and an emended description of the family Atopobiaceae.</title>
        <authorList>
            <person name="Morinaga K."/>
            <person name="Kusada H."/>
            <person name="Sakamoto S."/>
            <person name="Murakami T."/>
            <person name="Toyoda A."/>
            <person name="Mori H."/>
            <person name="Meng X.Y."/>
            <person name="Takashino M."/>
            <person name="Murotomi K."/>
            <person name="Tamaki H."/>
        </authorList>
    </citation>
    <scope>NUCLEOTIDE SEQUENCE</scope>
    <source>
        <strain evidence="8">OPF53</strain>
    </source>
</reference>
<evidence type="ECO:0000256" key="5">
    <source>
        <dbReference type="ARBA" id="ARBA00022989"/>
    </source>
</evidence>
<sequence length="414" mass="41938">MGRDTTSPRRADDRAISLLVACRLVATLANTSCFTVGVLGTAVYDLGATVFEVSLLMLVVNLAIVAGNAVGGLAVDALGPRRVLVAGLVGYTLTAVVFFVVPLSLTALTAVCGLYSAVFGAIVTVFTSLPPFVVSDASLARANSLMATAENAAYIVGPALGGMVALAWSAPGCFAVLGIGGLLGVPFALALPAGADGAGRHGVCDGASDEASRDRGVSYVFQGFRLAFSTPALACLVPMAFLAFFAFGAFDSLETVYYRDVLQVGVEWTGWLNAVMGLGATAGSLALLRVPEQRQTVGLAAGLVAVVGAGTVLYVATTSPLVAACGMAVLGFGWGLFEPLLNLVVQRDAPEGAVGRVMGVLQMGQRSSGVLPLLAAPFLAQAFGVQPVLVTAGVVALVAGLAFVAVARRVAPGR</sequence>
<protein>
    <submittedName>
        <fullName evidence="8">MFS transporter</fullName>
    </submittedName>
</protein>
<evidence type="ECO:0000256" key="7">
    <source>
        <dbReference type="SAM" id="Phobius"/>
    </source>
</evidence>
<feature type="transmembrane region" description="Helical" evidence="7">
    <location>
        <begin position="297"/>
        <end position="315"/>
    </location>
</feature>
<dbReference type="GO" id="GO:0005886">
    <property type="term" value="C:plasma membrane"/>
    <property type="evidence" value="ECO:0007669"/>
    <property type="project" value="UniProtKB-SubCell"/>
</dbReference>
<feature type="transmembrane region" description="Helical" evidence="7">
    <location>
        <begin position="107"/>
        <end position="130"/>
    </location>
</feature>
<evidence type="ECO:0000256" key="6">
    <source>
        <dbReference type="ARBA" id="ARBA00023136"/>
    </source>
</evidence>
<dbReference type="GO" id="GO:0022857">
    <property type="term" value="F:transmembrane transporter activity"/>
    <property type="evidence" value="ECO:0007669"/>
    <property type="project" value="InterPro"/>
</dbReference>
<dbReference type="Pfam" id="PF07690">
    <property type="entry name" value="MFS_1"/>
    <property type="match status" value="1"/>
</dbReference>
<name>A0AAV5B506_9ACTN</name>
<dbReference type="InterPro" id="IPR036259">
    <property type="entry name" value="MFS_trans_sf"/>
</dbReference>
<keyword evidence="3" id="KW-1003">Cell membrane</keyword>
<dbReference type="Gene3D" id="1.20.1250.20">
    <property type="entry name" value="MFS general substrate transporter like domains"/>
    <property type="match status" value="1"/>
</dbReference>
<feature type="transmembrane region" description="Helical" evidence="7">
    <location>
        <begin position="151"/>
        <end position="168"/>
    </location>
</feature>
<gene>
    <name evidence="8" type="ORF">ATOP_14110</name>
</gene>
<dbReference type="RefSeq" id="WP_265590912.1">
    <property type="nucleotide sequence ID" value="NZ_BQKC01000001.1"/>
</dbReference>
<feature type="transmembrane region" description="Helical" evidence="7">
    <location>
        <begin position="83"/>
        <end position="101"/>
    </location>
</feature>
<keyword evidence="4 7" id="KW-0812">Transmembrane</keyword>
<dbReference type="InterPro" id="IPR011701">
    <property type="entry name" value="MFS"/>
</dbReference>